<feature type="transmembrane region" description="Helical" evidence="1">
    <location>
        <begin position="6"/>
        <end position="31"/>
    </location>
</feature>
<name>A0A1G2TW77_9BACT</name>
<comment type="caution">
    <text evidence="2">The sequence shown here is derived from an EMBL/GenBank/DDBJ whole genome shotgun (WGS) entry which is preliminary data.</text>
</comment>
<evidence type="ECO:0000256" key="1">
    <source>
        <dbReference type="SAM" id="Phobius"/>
    </source>
</evidence>
<dbReference type="Proteomes" id="UP000178404">
    <property type="component" value="Unassembled WGS sequence"/>
</dbReference>
<proteinExistence type="predicted"/>
<evidence type="ECO:0000313" key="2">
    <source>
        <dbReference type="EMBL" id="OHB01474.1"/>
    </source>
</evidence>
<reference evidence="2 3" key="1">
    <citation type="journal article" date="2016" name="Nat. Commun.">
        <title>Thousands of microbial genomes shed light on interconnected biogeochemical processes in an aquifer system.</title>
        <authorList>
            <person name="Anantharaman K."/>
            <person name="Brown C.T."/>
            <person name="Hug L.A."/>
            <person name="Sharon I."/>
            <person name="Castelle C.J."/>
            <person name="Probst A.J."/>
            <person name="Thomas B.C."/>
            <person name="Singh A."/>
            <person name="Wilkins M.J."/>
            <person name="Karaoz U."/>
            <person name="Brodie E.L."/>
            <person name="Williams K.H."/>
            <person name="Hubbard S.S."/>
            <person name="Banfield J.F."/>
        </authorList>
    </citation>
    <scope>NUCLEOTIDE SEQUENCE [LARGE SCALE GENOMIC DNA]</scope>
</reference>
<keyword evidence="1" id="KW-0472">Membrane</keyword>
<dbReference type="EMBL" id="MHWA01000014">
    <property type="protein sequence ID" value="OHB01474.1"/>
    <property type="molecule type" value="Genomic_DNA"/>
</dbReference>
<gene>
    <name evidence="2" type="ORF">A3A90_01360</name>
</gene>
<dbReference type="AlphaFoldDB" id="A0A1G2TW77"/>
<accession>A0A1G2TW77</accession>
<sequence length="90" mass="9878">MDLTAIISLFINIGLRIIPFLGTVAFLVFVLGIVKFIKSAGSEKEIKDSKNLIIWGIVGLLILVSIWGIISFTMGEFGFRGGVIIPQIHF</sequence>
<evidence type="ECO:0000313" key="3">
    <source>
        <dbReference type="Proteomes" id="UP000178404"/>
    </source>
</evidence>
<organism evidence="2 3">
    <name type="scientific">Candidatus Zambryskibacteria bacterium RIFCSPLOWO2_01_FULL_35_19</name>
    <dbReference type="NCBI Taxonomy" id="1802757"/>
    <lineage>
        <taxon>Bacteria</taxon>
        <taxon>Candidatus Zambryskiibacteriota</taxon>
    </lineage>
</organism>
<keyword evidence="1" id="KW-1133">Transmembrane helix</keyword>
<protein>
    <submittedName>
        <fullName evidence="2">Uncharacterized protein</fullName>
    </submittedName>
</protein>
<feature type="transmembrane region" description="Helical" evidence="1">
    <location>
        <begin position="52"/>
        <end position="70"/>
    </location>
</feature>
<keyword evidence="1" id="KW-0812">Transmembrane</keyword>